<dbReference type="EMBL" id="JAZHXI010000002">
    <property type="protein sequence ID" value="KAL2074342.1"/>
    <property type="molecule type" value="Genomic_DNA"/>
</dbReference>
<comment type="caution">
    <text evidence="2">The sequence shown here is derived from an EMBL/GenBank/DDBJ whole genome shotgun (WGS) entry which is preliminary data.</text>
</comment>
<name>A0ABR4CXM8_9HELO</name>
<gene>
    <name evidence="2" type="ORF">VTL71DRAFT_8120</name>
</gene>
<keyword evidence="3" id="KW-1185">Reference proteome</keyword>
<evidence type="ECO:0000313" key="3">
    <source>
        <dbReference type="Proteomes" id="UP001595075"/>
    </source>
</evidence>
<reference evidence="2 3" key="1">
    <citation type="journal article" date="2024" name="Commun. Biol.">
        <title>Comparative genomic analysis of thermophilic fungi reveals convergent evolutionary adaptations and gene losses.</title>
        <authorList>
            <person name="Steindorff A.S."/>
            <person name="Aguilar-Pontes M.V."/>
            <person name="Robinson A.J."/>
            <person name="Andreopoulos B."/>
            <person name="LaButti K."/>
            <person name="Kuo A."/>
            <person name="Mondo S."/>
            <person name="Riley R."/>
            <person name="Otillar R."/>
            <person name="Haridas S."/>
            <person name="Lipzen A."/>
            <person name="Grimwood J."/>
            <person name="Schmutz J."/>
            <person name="Clum A."/>
            <person name="Reid I.D."/>
            <person name="Moisan M.C."/>
            <person name="Butler G."/>
            <person name="Nguyen T.T.M."/>
            <person name="Dewar K."/>
            <person name="Conant G."/>
            <person name="Drula E."/>
            <person name="Henrissat B."/>
            <person name="Hansel C."/>
            <person name="Singer S."/>
            <person name="Hutchinson M.I."/>
            <person name="de Vries R.P."/>
            <person name="Natvig D.O."/>
            <person name="Powell A.J."/>
            <person name="Tsang A."/>
            <person name="Grigoriev I.V."/>
        </authorList>
    </citation>
    <scope>NUCLEOTIDE SEQUENCE [LARGE SCALE GENOMIC DNA]</scope>
    <source>
        <strain evidence="2 3">CBS 494.80</strain>
    </source>
</reference>
<evidence type="ECO:0000313" key="2">
    <source>
        <dbReference type="EMBL" id="KAL2074342.1"/>
    </source>
</evidence>
<sequence length="122" mass="13633">MRSDQTKQIKNQKSVSLPGMKRVPSEVSSTSGFAKQTDTCRRCHAMPLSADVTIYLYTQPPHGQLINQAIKKSKQASTHLTPIPSYSILHKSNPIQSNPNPFTLTPLALRIIQYKSLLIQFV</sequence>
<proteinExistence type="predicted"/>
<evidence type="ECO:0000256" key="1">
    <source>
        <dbReference type="SAM" id="MobiDB-lite"/>
    </source>
</evidence>
<organism evidence="2 3">
    <name type="scientific">Oculimacula yallundae</name>
    <dbReference type="NCBI Taxonomy" id="86028"/>
    <lineage>
        <taxon>Eukaryota</taxon>
        <taxon>Fungi</taxon>
        <taxon>Dikarya</taxon>
        <taxon>Ascomycota</taxon>
        <taxon>Pezizomycotina</taxon>
        <taxon>Leotiomycetes</taxon>
        <taxon>Helotiales</taxon>
        <taxon>Ploettnerulaceae</taxon>
        <taxon>Oculimacula</taxon>
    </lineage>
</organism>
<feature type="region of interest" description="Disordered" evidence="1">
    <location>
        <begin position="1"/>
        <end position="31"/>
    </location>
</feature>
<protein>
    <submittedName>
        <fullName evidence="2">Uncharacterized protein</fullName>
    </submittedName>
</protein>
<dbReference type="Proteomes" id="UP001595075">
    <property type="component" value="Unassembled WGS sequence"/>
</dbReference>
<accession>A0ABR4CXM8</accession>